<evidence type="ECO:0000313" key="2">
    <source>
        <dbReference type="Proteomes" id="UP001152795"/>
    </source>
</evidence>
<dbReference type="GO" id="GO:0005524">
    <property type="term" value="F:ATP binding"/>
    <property type="evidence" value="ECO:0007669"/>
    <property type="project" value="InterPro"/>
</dbReference>
<dbReference type="Gene3D" id="3.40.50.300">
    <property type="entry name" value="P-loop containing nucleotide triphosphate hydrolases"/>
    <property type="match status" value="1"/>
</dbReference>
<dbReference type="OrthoDB" id="6136658at2759"/>
<organism evidence="1 2">
    <name type="scientific">Paramuricea clavata</name>
    <name type="common">Red gorgonian</name>
    <name type="synonym">Violescent sea-whip</name>
    <dbReference type="NCBI Taxonomy" id="317549"/>
    <lineage>
        <taxon>Eukaryota</taxon>
        <taxon>Metazoa</taxon>
        <taxon>Cnidaria</taxon>
        <taxon>Anthozoa</taxon>
        <taxon>Octocorallia</taxon>
        <taxon>Malacalcyonacea</taxon>
        <taxon>Plexauridae</taxon>
        <taxon>Paramuricea</taxon>
    </lineage>
</organism>
<dbReference type="InterPro" id="IPR027417">
    <property type="entry name" value="P-loop_NTPase"/>
</dbReference>
<accession>A0A6S7LGU8</accession>
<proteinExistence type="predicted"/>
<name>A0A6S7LGU8_PARCT</name>
<comment type="caution">
    <text evidence="1">The sequence shown here is derived from an EMBL/GenBank/DDBJ whole genome shotgun (WGS) entry which is preliminary data.</text>
</comment>
<feature type="non-terminal residue" evidence="1">
    <location>
        <position position="1"/>
    </location>
</feature>
<dbReference type="InterPro" id="IPR003959">
    <property type="entry name" value="ATPase_AAA_core"/>
</dbReference>
<dbReference type="Pfam" id="PF00004">
    <property type="entry name" value="AAA"/>
    <property type="match status" value="1"/>
</dbReference>
<dbReference type="CDD" id="cd00009">
    <property type="entry name" value="AAA"/>
    <property type="match status" value="1"/>
</dbReference>
<reference evidence="1" key="1">
    <citation type="submission" date="2020-04" db="EMBL/GenBank/DDBJ databases">
        <authorList>
            <person name="Alioto T."/>
            <person name="Alioto T."/>
            <person name="Gomez Garrido J."/>
        </authorList>
    </citation>
    <scope>NUCLEOTIDE SEQUENCE</scope>
    <source>
        <strain evidence="1">A484AB</strain>
    </source>
</reference>
<evidence type="ECO:0000313" key="1">
    <source>
        <dbReference type="EMBL" id="CAB4031829.1"/>
    </source>
</evidence>
<feature type="non-terminal residue" evidence="1">
    <location>
        <position position="588"/>
    </location>
</feature>
<protein>
    <submittedName>
        <fullName evidence="1">WD repeat-containing alr2800, partial</fullName>
    </submittedName>
</protein>
<dbReference type="SUPFAM" id="SSF52540">
    <property type="entry name" value="P-loop containing nucleoside triphosphate hydrolases"/>
    <property type="match status" value="1"/>
</dbReference>
<dbReference type="PANTHER" id="PTHR47691">
    <property type="entry name" value="REGULATOR-RELATED"/>
    <property type="match status" value="1"/>
</dbReference>
<keyword evidence="2" id="KW-1185">Reference proteome</keyword>
<dbReference type="EMBL" id="CACRXK020017924">
    <property type="protein sequence ID" value="CAB4031829.1"/>
    <property type="molecule type" value="Genomic_DNA"/>
</dbReference>
<dbReference type="GO" id="GO:0016887">
    <property type="term" value="F:ATP hydrolysis activity"/>
    <property type="evidence" value="ECO:0007669"/>
    <property type="project" value="InterPro"/>
</dbReference>
<gene>
    <name evidence="1" type="ORF">PACLA_8A055773</name>
</gene>
<sequence>TLPKPHTPSAVPLFTGREFEIEEITNFMTDKLTRLLNIWGSPGFGKTSTAIEVAHRLLFLEYPVYFFKLQGITSVDELLSQILSIFKSSLADLSLTPVDRLVSIFREISCPIFLIFDNLDDILSHVTDAVTRLFRIFDKFLDSNSNINILFTTRELLATMRDQVEGFQDVRIRPLSPASSVEYARQLLPSLSDSVVAKVARISSHVPLAMKLVASLVENNSEEMANNILEELNLSENLLEQLDSPYEKKMQTLFDTPFEQLALNDKHALISLTVFSSATVSKDAAIDVVSGETGVKLEAVRSLKTLVKKSLIDEDPNGKYYSIHPLIYSFLVDKAKRSDFENAFKSSRIRFCRYYLLLFERLNDDFLSGKSVDSPQLQDTLVYLSTAIYESITNDLENSQDLFRILSKSEIFLFLIGIPFGRSLDILDIHKVYDLAVETCSTQYTYSTYLKLHVSKYFQAIAKTDSFLSAHSDIPEDVRKDVMLLTDGSAAKLGCYEGILRILKGNVKAGVQLIEKHLDGLQKCADQQLIKCLCLQLLALFYSDLKEYSKSSNFSRKAIEVCAEVDNCSLFLIRDYDQTCSVTAKNDP</sequence>
<dbReference type="PANTHER" id="PTHR47691:SF3">
    <property type="entry name" value="HTH-TYPE TRANSCRIPTIONAL REGULATOR RV0890C-RELATED"/>
    <property type="match status" value="1"/>
</dbReference>
<dbReference type="AlphaFoldDB" id="A0A6S7LGU8"/>
<dbReference type="Proteomes" id="UP001152795">
    <property type="component" value="Unassembled WGS sequence"/>
</dbReference>